<protein>
    <submittedName>
        <fullName evidence="2">Uncharacterized protein</fullName>
    </submittedName>
</protein>
<dbReference type="AlphaFoldDB" id="A0A369JHG1"/>
<evidence type="ECO:0000313" key="2">
    <source>
        <dbReference type="EMBL" id="RDB18266.1"/>
    </source>
</evidence>
<evidence type="ECO:0000313" key="3">
    <source>
        <dbReference type="Proteomes" id="UP000076154"/>
    </source>
</evidence>
<feature type="region of interest" description="Disordered" evidence="1">
    <location>
        <begin position="22"/>
        <end position="43"/>
    </location>
</feature>
<sequence>MARKLQHTYRQPYRLKFRGRKSPLVAPGDTAPGSRNCLHKSRSDPEDHWTLRAIDKPRSRMPKEAIHLYPGGDFRWFWNMGKKPKRIVGRLRAIALN</sequence>
<proteinExistence type="predicted"/>
<gene>
    <name evidence="2" type="ORF">Hypma_000664</name>
</gene>
<dbReference type="Proteomes" id="UP000076154">
    <property type="component" value="Unassembled WGS sequence"/>
</dbReference>
<keyword evidence="3" id="KW-1185">Reference proteome</keyword>
<dbReference type="InParanoid" id="A0A369JHG1"/>
<accession>A0A369JHG1</accession>
<evidence type="ECO:0000256" key="1">
    <source>
        <dbReference type="SAM" id="MobiDB-lite"/>
    </source>
</evidence>
<name>A0A369JHG1_HYPMA</name>
<dbReference type="EMBL" id="LUEZ02000106">
    <property type="protein sequence ID" value="RDB18266.1"/>
    <property type="molecule type" value="Genomic_DNA"/>
</dbReference>
<reference evidence="2" key="1">
    <citation type="submission" date="2018-04" db="EMBL/GenBank/DDBJ databases">
        <title>Whole genome sequencing of Hypsizygus marmoreus.</title>
        <authorList>
            <person name="Choi I.-G."/>
            <person name="Min B."/>
            <person name="Kim J.-G."/>
            <person name="Kim S."/>
            <person name="Oh Y.-L."/>
            <person name="Kong W.-S."/>
            <person name="Park H."/>
            <person name="Jeong J."/>
            <person name="Song E.-S."/>
        </authorList>
    </citation>
    <scope>NUCLEOTIDE SEQUENCE [LARGE SCALE GENOMIC DNA]</scope>
    <source>
        <strain evidence="2">51987-8</strain>
    </source>
</reference>
<comment type="caution">
    <text evidence="2">The sequence shown here is derived from an EMBL/GenBank/DDBJ whole genome shotgun (WGS) entry which is preliminary data.</text>
</comment>
<organism evidence="2 3">
    <name type="scientific">Hypsizygus marmoreus</name>
    <name type="common">White beech mushroom</name>
    <name type="synonym">Agaricus marmoreus</name>
    <dbReference type="NCBI Taxonomy" id="39966"/>
    <lineage>
        <taxon>Eukaryota</taxon>
        <taxon>Fungi</taxon>
        <taxon>Dikarya</taxon>
        <taxon>Basidiomycota</taxon>
        <taxon>Agaricomycotina</taxon>
        <taxon>Agaricomycetes</taxon>
        <taxon>Agaricomycetidae</taxon>
        <taxon>Agaricales</taxon>
        <taxon>Tricholomatineae</taxon>
        <taxon>Lyophyllaceae</taxon>
        <taxon>Hypsizygus</taxon>
    </lineage>
</organism>